<dbReference type="GO" id="GO:0042626">
    <property type="term" value="F:ATPase-coupled transmembrane transporter activity"/>
    <property type="evidence" value="ECO:0007669"/>
    <property type="project" value="TreeGrafter"/>
</dbReference>
<comment type="caution">
    <text evidence="6">The sequence shown here is derived from an EMBL/GenBank/DDBJ whole genome shotgun (WGS) entry which is preliminary data.</text>
</comment>
<evidence type="ECO:0000313" key="6">
    <source>
        <dbReference type="EMBL" id="RIX33445.1"/>
    </source>
</evidence>
<dbReference type="AlphaFoldDB" id="A0A418Q4V6"/>
<evidence type="ECO:0000259" key="5">
    <source>
        <dbReference type="PROSITE" id="PS50893"/>
    </source>
</evidence>
<organism evidence="6 7">
    <name type="scientific">Corynebacterium falsenii</name>
    <dbReference type="NCBI Taxonomy" id="108486"/>
    <lineage>
        <taxon>Bacteria</taxon>
        <taxon>Bacillati</taxon>
        <taxon>Actinomycetota</taxon>
        <taxon>Actinomycetes</taxon>
        <taxon>Mycobacteriales</taxon>
        <taxon>Corynebacteriaceae</taxon>
        <taxon>Corynebacterium</taxon>
    </lineage>
</organism>
<dbReference type="GO" id="GO:0016887">
    <property type="term" value="F:ATP hydrolysis activity"/>
    <property type="evidence" value="ECO:0007669"/>
    <property type="project" value="InterPro"/>
</dbReference>
<dbReference type="PANTHER" id="PTHR43553">
    <property type="entry name" value="HEAVY METAL TRANSPORTER"/>
    <property type="match status" value="1"/>
</dbReference>
<evidence type="ECO:0000256" key="4">
    <source>
        <dbReference type="ARBA" id="ARBA00022840"/>
    </source>
</evidence>
<dbReference type="Pfam" id="PF00005">
    <property type="entry name" value="ABC_tran"/>
    <property type="match status" value="2"/>
</dbReference>
<keyword evidence="7" id="KW-1185">Reference proteome</keyword>
<dbReference type="Proteomes" id="UP000285278">
    <property type="component" value="Unassembled WGS sequence"/>
</dbReference>
<evidence type="ECO:0000256" key="2">
    <source>
        <dbReference type="ARBA" id="ARBA00022448"/>
    </source>
</evidence>
<evidence type="ECO:0000256" key="1">
    <source>
        <dbReference type="ARBA" id="ARBA00005417"/>
    </source>
</evidence>
<dbReference type="InterPro" id="IPR003439">
    <property type="entry name" value="ABC_transporter-like_ATP-bd"/>
</dbReference>
<keyword evidence="2" id="KW-0813">Transport</keyword>
<dbReference type="PANTHER" id="PTHR43553:SF24">
    <property type="entry name" value="ENERGY-COUPLING FACTOR TRANSPORTER ATP-BINDING PROTEIN ECFA1"/>
    <property type="match status" value="1"/>
</dbReference>
<sequence length="385" mass="40390">MPVETFIWAPSGKGLSEHAWATAEATGAAWVGNNAQSHISLLRSTVAEELAVPMEQAGVPRAEMQAAVEAALRQWNLPADQDPSSLSTGQTRRVAIAAALLTRPDALVLDCPLDGFDAAAIATLRETLRTFPGPVTVYDRLRSCLADDATTELRLHDGAGDATLEPVEAPSAHVPDLPRHRPGPVILRAQNMRVADRGEGGVGPVNLQVNGGQVTHLAGPNGCGKTTLFQAALGLVRHEGRLDAPRTLGWAPTAMDAAISKKTVREEVALGANEERAAAALEFAGVAEWADTHPLDVPASPRRLVMVAAALVRAPELLMLDEPTVGLDAVGYGQLADLMHRYVDGEYHRMIGAGGAGGAGAAVLWTCHDADFAHAVSDAGIEWGS</sequence>
<keyword evidence="4 6" id="KW-0067">ATP-binding</keyword>
<dbReference type="EMBL" id="QXJK01000015">
    <property type="protein sequence ID" value="RIX33445.1"/>
    <property type="molecule type" value="Genomic_DNA"/>
</dbReference>
<dbReference type="OrthoDB" id="501320at2"/>
<dbReference type="InterPro" id="IPR050095">
    <property type="entry name" value="ECF_ABC_transporter_ATP-bd"/>
</dbReference>
<dbReference type="Gene3D" id="3.40.50.300">
    <property type="entry name" value="P-loop containing nucleotide triphosphate hydrolases"/>
    <property type="match status" value="2"/>
</dbReference>
<evidence type="ECO:0000256" key="3">
    <source>
        <dbReference type="ARBA" id="ARBA00022741"/>
    </source>
</evidence>
<dbReference type="RefSeq" id="WP_119665265.1">
    <property type="nucleotide sequence ID" value="NZ_QXJK01000015.1"/>
</dbReference>
<dbReference type="GO" id="GO:0005524">
    <property type="term" value="F:ATP binding"/>
    <property type="evidence" value="ECO:0007669"/>
    <property type="project" value="UniProtKB-KW"/>
</dbReference>
<keyword evidence="3" id="KW-0547">Nucleotide-binding</keyword>
<protein>
    <submittedName>
        <fullName evidence="6">ATP-binding cassette domain-containing protein</fullName>
    </submittedName>
</protein>
<feature type="domain" description="ABC transporter" evidence="5">
    <location>
        <begin position="187"/>
        <end position="376"/>
    </location>
</feature>
<dbReference type="PROSITE" id="PS50893">
    <property type="entry name" value="ABC_TRANSPORTER_2"/>
    <property type="match status" value="1"/>
</dbReference>
<proteinExistence type="inferred from homology"/>
<name>A0A418Q4V6_9CORY</name>
<dbReference type="STRING" id="1451189.CFAL_01455"/>
<dbReference type="SUPFAM" id="SSF52540">
    <property type="entry name" value="P-loop containing nucleoside triphosphate hydrolases"/>
    <property type="match status" value="2"/>
</dbReference>
<reference evidence="6 7" key="1">
    <citation type="submission" date="2018-09" db="EMBL/GenBank/DDBJ databases">
        <title>Optimization and identification of Corynebacterium falsenii FN1-14 from fish paste.</title>
        <authorList>
            <person name="Daroonpunt R."/>
            <person name="Tanasupawat S."/>
        </authorList>
    </citation>
    <scope>NUCLEOTIDE SEQUENCE [LARGE SCALE GENOMIC DNA]</scope>
    <source>
        <strain evidence="6 7">FN1-14</strain>
    </source>
</reference>
<comment type="similarity">
    <text evidence="1">Belongs to the ABC transporter superfamily.</text>
</comment>
<accession>A0A418Q4V6</accession>
<dbReference type="GO" id="GO:0043190">
    <property type="term" value="C:ATP-binding cassette (ABC) transporter complex"/>
    <property type="evidence" value="ECO:0007669"/>
    <property type="project" value="TreeGrafter"/>
</dbReference>
<evidence type="ECO:0000313" key="7">
    <source>
        <dbReference type="Proteomes" id="UP000285278"/>
    </source>
</evidence>
<gene>
    <name evidence="6" type="ORF">D3M95_10250</name>
</gene>
<dbReference type="InterPro" id="IPR027417">
    <property type="entry name" value="P-loop_NTPase"/>
</dbReference>